<evidence type="ECO:0000313" key="1">
    <source>
        <dbReference type="EMBL" id="KZR96754.1"/>
    </source>
</evidence>
<accession>A0A162CZX1</accession>
<dbReference type="Proteomes" id="UP000076858">
    <property type="component" value="Unassembled WGS sequence"/>
</dbReference>
<name>A0A162CZX1_9CRUS</name>
<feature type="non-terminal residue" evidence="1">
    <location>
        <position position="1"/>
    </location>
</feature>
<sequence>VAYYKSKHTLESLVRSKSIKKAEHHSQIFSAAQETELSDYLKSCCFLNHGLTTIETRKLAHTHAIKNRIKIPVNWKLNNIASADWLIAFLKRNARPSIRKPEATSQARAAGFNQPVVSLFSDHLRNVYAKHNQLVAWDWLMSQDG</sequence>
<proteinExistence type="predicted"/>
<organism evidence="1 2">
    <name type="scientific">Daphnia magna</name>
    <dbReference type="NCBI Taxonomy" id="35525"/>
    <lineage>
        <taxon>Eukaryota</taxon>
        <taxon>Metazoa</taxon>
        <taxon>Ecdysozoa</taxon>
        <taxon>Arthropoda</taxon>
        <taxon>Crustacea</taxon>
        <taxon>Branchiopoda</taxon>
        <taxon>Diplostraca</taxon>
        <taxon>Cladocera</taxon>
        <taxon>Anomopoda</taxon>
        <taxon>Daphniidae</taxon>
        <taxon>Daphnia</taxon>
    </lineage>
</organism>
<reference evidence="1 2" key="1">
    <citation type="submission" date="2016-03" db="EMBL/GenBank/DDBJ databases">
        <title>EvidentialGene: Evidence-directed Construction of Genes on Genomes.</title>
        <authorList>
            <person name="Gilbert D.G."/>
            <person name="Choi J.-H."/>
            <person name="Mockaitis K."/>
            <person name="Colbourne J."/>
            <person name="Pfrender M."/>
        </authorList>
    </citation>
    <scope>NUCLEOTIDE SEQUENCE [LARGE SCALE GENOMIC DNA]</scope>
    <source>
        <strain evidence="1 2">Xinb3</strain>
        <tissue evidence="1">Complete organism</tissue>
    </source>
</reference>
<gene>
    <name evidence="1" type="ORF">APZ42_008723</name>
</gene>
<dbReference type="OrthoDB" id="6752284at2759"/>
<evidence type="ECO:0000313" key="2">
    <source>
        <dbReference type="Proteomes" id="UP000076858"/>
    </source>
</evidence>
<keyword evidence="2" id="KW-1185">Reference proteome</keyword>
<comment type="caution">
    <text evidence="1">The sequence shown here is derived from an EMBL/GenBank/DDBJ whole genome shotgun (WGS) entry which is preliminary data.</text>
</comment>
<dbReference type="EMBL" id="LRGB01023786">
    <property type="protein sequence ID" value="KZR96754.1"/>
    <property type="molecule type" value="Genomic_DNA"/>
</dbReference>
<dbReference type="AlphaFoldDB" id="A0A162CZX1"/>
<evidence type="ECO:0008006" key="3">
    <source>
        <dbReference type="Google" id="ProtNLM"/>
    </source>
</evidence>
<protein>
    <recommendedName>
        <fullName evidence="3">HTH CENPB-type domain-containing protein</fullName>
    </recommendedName>
</protein>